<keyword evidence="1 4" id="KW-0597">Phosphoprotein</keyword>
<evidence type="ECO:0000256" key="2">
    <source>
        <dbReference type="ARBA" id="ARBA00023012"/>
    </source>
</evidence>
<evidence type="ECO:0000256" key="1">
    <source>
        <dbReference type="ARBA" id="ARBA00022553"/>
    </source>
</evidence>
<evidence type="ECO:0000256" key="3">
    <source>
        <dbReference type="ARBA" id="ARBA00023125"/>
    </source>
</evidence>
<dbReference type="PROSITE" id="PS51755">
    <property type="entry name" value="OMPR_PHOB"/>
    <property type="match status" value="1"/>
</dbReference>
<feature type="DNA-binding region" description="OmpR/PhoB-type" evidence="5">
    <location>
        <begin position="133"/>
        <end position="229"/>
    </location>
</feature>
<dbReference type="Pfam" id="PF00486">
    <property type="entry name" value="Trans_reg_C"/>
    <property type="match status" value="1"/>
</dbReference>
<proteinExistence type="predicted"/>
<keyword evidence="3 5" id="KW-0238">DNA-binding</keyword>
<accession>A0ABY0IH15</accession>
<evidence type="ECO:0000259" key="6">
    <source>
        <dbReference type="PROSITE" id="PS50110"/>
    </source>
</evidence>
<dbReference type="Gene3D" id="6.10.250.690">
    <property type="match status" value="1"/>
</dbReference>
<evidence type="ECO:0000313" key="8">
    <source>
        <dbReference type="EMBL" id="RZF22232.1"/>
    </source>
</evidence>
<feature type="domain" description="Response regulatory" evidence="6">
    <location>
        <begin position="2"/>
        <end position="118"/>
    </location>
</feature>
<dbReference type="PANTHER" id="PTHR48111">
    <property type="entry name" value="REGULATOR OF RPOS"/>
    <property type="match status" value="1"/>
</dbReference>
<dbReference type="SMART" id="SM00862">
    <property type="entry name" value="Trans_reg_C"/>
    <property type="match status" value="1"/>
</dbReference>
<name>A0ABY0IH15_9BACT</name>
<dbReference type="EMBL" id="QDKL01000001">
    <property type="protein sequence ID" value="RZF22232.1"/>
    <property type="molecule type" value="Genomic_DNA"/>
</dbReference>
<dbReference type="Gene3D" id="1.10.10.10">
    <property type="entry name" value="Winged helix-like DNA-binding domain superfamily/Winged helix DNA-binding domain"/>
    <property type="match status" value="1"/>
</dbReference>
<feature type="modified residue" description="4-aspartylphosphate" evidence="4">
    <location>
        <position position="51"/>
    </location>
</feature>
<dbReference type="CDD" id="cd17574">
    <property type="entry name" value="REC_OmpR"/>
    <property type="match status" value="1"/>
</dbReference>
<evidence type="ECO:0000256" key="5">
    <source>
        <dbReference type="PROSITE-ProRule" id="PRU01091"/>
    </source>
</evidence>
<dbReference type="PANTHER" id="PTHR48111:SF40">
    <property type="entry name" value="PHOSPHATE REGULON TRANSCRIPTIONAL REGULATORY PROTEIN PHOB"/>
    <property type="match status" value="1"/>
</dbReference>
<comment type="caution">
    <text evidence="8">The sequence shown here is derived from an EMBL/GenBank/DDBJ whole genome shotgun (WGS) entry which is preliminary data.</text>
</comment>
<dbReference type="SUPFAM" id="SSF46894">
    <property type="entry name" value="C-terminal effector domain of the bipartite response regulators"/>
    <property type="match status" value="1"/>
</dbReference>
<dbReference type="SMART" id="SM00448">
    <property type="entry name" value="REC"/>
    <property type="match status" value="1"/>
</dbReference>
<dbReference type="InterPro" id="IPR036388">
    <property type="entry name" value="WH-like_DNA-bd_sf"/>
</dbReference>
<evidence type="ECO:0000256" key="4">
    <source>
        <dbReference type="PROSITE-ProRule" id="PRU00169"/>
    </source>
</evidence>
<protein>
    <submittedName>
        <fullName evidence="8">Response regulator transcription factor</fullName>
    </submittedName>
</protein>
<keyword evidence="2" id="KW-0902">Two-component regulatory system</keyword>
<evidence type="ECO:0000259" key="7">
    <source>
        <dbReference type="PROSITE" id="PS51755"/>
    </source>
</evidence>
<sequence>MKALIVEDENSIAKLIGVNLKSLGIDFDIAPTGNSAIACIDSNNYEIFILDRMLPDLTGVEICRYIRGPKALTTAGILFVTALTSSESIIEGLDAGADDYITKPFDIGVLKARITSLKRRIEAITKEDAQHDSKTFQHMGITVDTESVTTKVDEKLVKLTVSEFKILCVLISSPGKVFTRKQIVDLIKGENIYVTDRTVDTHVFALRKKLGEKSKVIETVRGIGYRVKSEE</sequence>
<dbReference type="InterPro" id="IPR001867">
    <property type="entry name" value="OmpR/PhoB-type_DNA-bd"/>
</dbReference>
<dbReference type="Pfam" id="PF00072">
    <property type="entry name" value="Response_reg"/>
    <property type="match status" value="1"/>
</dbReference>
<dbReference type="PROSITE" id="PS50110">
    <property type="entry name" value="RESPONSE_REGULATORY"/>
    <property type="match status" value="1"/>
</dbReference>
<dbReference type="RefSeq" id="WP_114705176.1">
    <property type="nucleotide sequence ID" value="NZ_QDKL01000001.1"/>
</dbReference>
<reference evidence="9" key="1">
    <citation type="journal article" date="2019" name="Int. J. Syst. Evol. Microbiol.">
        <title>Halobacteriovorax valvorus sp. nov., a novel prokaryotic predator isolated from coastal seawater of China.</title>
        <authorList>
            <person name="Chen M.-X."/>
        </authorList>
    </citation>
    <scope>NUCLEOTIDE SEQUENCE [LARGE SCALE GENOMIC DNA]</scope>
    <source>
        <strain evidence="9">BL9</strain>
    </source>
</reference>
<dbReference type="CDD" id="cd00383">
    <property type="entry name" value="trans_reg_C"/>
    <property type="match status" value="1"/>
</dbReference>
<dbReference type="InterPro" id="IPR039420">
    <property type="entry name" value="WalR-like"/>
</dbReference>
<dbReference type="InterPro" id="IPR001789">
    <property type="entry name" value="Sig_transdc_resp-reg_receiver"/>
</dbReference>
<dbReference type="InterPro" id="IPR011006">
    <property type="entry name" value="CheY-like_superfamily"/>
</dbReference>
<dbReference type="Proteomes" id="UP000443582">
    <property type="component" value="Unassembled WGS sequence"/>
</dbReference>
<feature type="domain" description="OmpR/PhoB-type" evidence="7">
    <location>
        <begin position="133"/>
        <end position="229"/>
    </location>
</feature>
<dbReference type="InterPro" id="IPR016032">
    <property type="entry name" value="Sig_transdc_resp-reg_C-effctor"/>
</dbReference>
<organism evidence="8 9">
    <name type="scientific">Halobacteriovorax vibrionivorans</name>
    <dbReference type="NCBI Taxonomy" id="2152716"/>
    <lineage>
        <taxon>Bacteria</taxon>
        <taxon>Pseudomonadati</taxon>
        <taxon>Bdellovibrionota</taxon>
        <taxon>Bacteriovoracia</taxon>
        <taxon>Bacteriovoracales</taxon>
        <taxon>Halobacteriovoraceae</taxon>
        <taxon>Halobacteriovorax</taxon>
    </lineage>
</organism>
<keyword evidence="9" id="KW-1185">Reference proteome</keyword>
<dbReference type="Gene3D" id="3.40.50.2300">
    <property type="match status" value="1"/>
</dbReference>
<dbReference type="SUPFAM" id="SSF52172">
    <property type="entry name" value="CheY-like"/>
    <property type="match status" value="1"/>
</dbReference>
<gene>
    <name evidence="8" type="ORF">DAY19_00250</name>
</gene>
<evidence type="ECO:0000313" key="9">
    <source>
        <dbReference type="Proteomes" id="UP000443582"/>
    </source>
</evidence>